<name>A0A1M5N2D3_9BACT</name>
<dbReference type="AlphaFoldDB" id="A0A1M5N2D3"/>
<proteinExistence type="predicted"/>
<evidence type="ECO:0000313" key="2">
    <source>
        <dbReference type="Proteomes" id="UP000184212"/>
    </source>
</evidence>
<organism evidence="1 2">
    <name type="scientific">Chryseolinea serpens</name>
    <dbReference type="NCBI Taxonomy" id="947013"/>
    <lineage>
        <taxon>Bacteria</taxon>
        <taxon>Pseudomonadati</taxon>
        <taxon>Bacteroidota</taxon>
        <taxon>Cytophagia</taxon>
        <taxon>Cytophagales</taxon>
        <taxon>Fulvivirgaceae</taxon>
        <taxon>Chryseolinea</taxon>
    </lineage>
</organism>
<evidence type="ECO:0008006" key="3">
    <source>
        <dbReference type="Google" id="ProtNLM"/>
    </source>
</evidence>
<dbReference type="SUPFAM" id="SSF75005">
    <property type="entry name" value="Arabinanase/levansucrase/invertase"/>
    <property type="match status" value="2"/>
</dbReference>
<dbReference type="Gene3D" id="2.115.10.20">
    <property type="entry name" value="Glycosyl hydrolase domain, family 43"/>
    <property type="match status" value="2"/>
</dbReference>
<dbReference type="InterPro" id="IPR023296">
    <property type="entry name" value="Glyco_hydro_beta-prop_sf"/>
</dbReference>
<dbReference type="Proteomes" id="UP000184212">
    <property type="component" value="Unassembled WGS sequence"/>
</dbReference>
<gene>
    <name evidence="1" type="ORF">SAMN04488109_2063</name>
</gene>
<protein>
    <recommendedName>
        <fullName evidence="3">Glycosyl hydrolases family 43</fullName>
    </recommendedName>
</protein>
<dbReference type="PANTHER" id="PTHR35279:SF1">
    <property type="entry name" value="ARABINANASE_LEVANSUCRASE_INVERTASE"/>
    <property type="match status" value="1"/>
</dbReference>
<dbReference type="STRING" id="947013.SAMN04488109_2063"/>
<sequence length="335" mass="36533">MRITFITSLFFAFLALSCKEDNQQKGLSFNKLSSPVWEGALTAADPDVVRDGDTLRMYYSSLVIDSHEKLVIAGAKSIDGKHWIPSDNNQAGSESISLDANPGKWDNHLEANAVMLDGDKVMMFYCGYEKEAEVAGTLVAKGQIGLATSEDRIKFTRNSSDPILPLGGTNSKDANALFSPTLLKEGNTYYMLYVGYCIENCSPAFIGILGATSPDGIHWTKLPNPVLTGADKNLPWAQVIKEPDVVKGPDGLFYLFISGDHSIGVARSQNILGPYEVYADPIIQPTLDWEGSDVIAPTVIIENNKVRIWYMGVTVNGSGADFSIGYAESDFPLNW</sequence>
<dbReference type="PROSITE" id="PS51257">
    <property type="entry name" value="PROKAR_LIPOPROTEIN"/>
    <property type="match status" value="1"/>
</dbReference>
<dbReference type="EMBL" id="FQWQ01000001">
    <property type="protein sequence ID" value="SHG83607.1"/>
    <property type="molecule type" value="Genomic_DNA"/>
</dbReference>
<accession>A0A1M5N2D3</accession>
<reference evidence="1 2" key="1">
    <citation type="submission" date="2016-11" db="EMBL/GenBank/DDBJ databases">
        <authorList>
            <person name="Jaros S."/>
            <person name="Januszkiewicz K."/>
            <person name="Wedrychowicz H."/>
        </authorList>
    </citation>
    <scope>NUCLEOTIDE SEQUENCE [LARGE SCALE GENOMIC DNA]</scope>
    <source>
        <strain evidence="1 2">DSM 24574</strain>
    </source>
</reference>
<keyword evidence="2" id="KW-1185">Reference proteome</keyword>
<dbReference type="RefSeq" id="WP_073133373.1">
    <property type="nucleotide sequence ID" value="NZ_FQWQ01000001.1"/>
</dbReference>
<dbReference type="OrthoDB" id="2534034at2"/>
<evidence type="ECO:0000313" key="1">
    <source>
        <dbReference type="EMBL" id="SHG83607.1"/>
    </source>
</evidence>
<dbReference type="PANTHER" id="PTHR35279">
    <property type="match status" value="1"/>
</dbReference>